<evidence type="ECO:0000313" key="3">
    <source>
        <dbReference type="EMBL" id="RHY35005.1"/>
    </source>
</evidence>
<gene>
    <name evidence="3" type="ORF">DYB32_000491</name>
</gene>
<dbReference type="PANTHER" id="PTHR31827:SF1">
    <property type="entry name" value="EMB|CAB89363.1"/>
    <property type="match status" value="1"/>
</dbReference>
<dbReference type="Pfam" id="PF24906">
    <property type="entry name" value="Zf_WRKY19"/>
    <property type="match status" value="3"/>
</dbReference>
<evidence type="ECO:0000256" key="1">
    <source>
        <dbReference type="SAM" id="MobiDB-lite"/>
    </source>
</evidence>
<feature type="region of interest" description="Disordered" evidence="1">
    <location>
        <begin position="269"/>
        <end position="296"/>
    </location>
</feature>
<name>A0A418B9U8_9STRA</name>
<sequence length="325" mass="35169">MPLTASSTDTTPKRRKKAATRLCTFEGCTNAAKRKGVCMDHGGRHICKVEHCQKCAHKGGFCIGHGGGRRCSVDGCGKSAQAGGTCYSHGGGKHGSRIYCKWEGCQKCAHKGGFCIAHGGGRRCDVQGCTRSAQVGGSCYSHGGGKRCRVNGCNHAGRLSGLCIRHKKVSDMDSLGANLVNGEPMARPIFVDWSPRAFAHVLKGLRTQSFHFVDKLAAADRDEVLDALAYLKLDVTQCGYTAPNDDAKVGEPMVCPSKRRATERFEEMPAVGDPESGTRFSTTPPPDAIARKHKARARLEEAVRLEKQARKLRKKAHINYDDNLD</sequence>
<dbReference type="VEuPathDB" id="FungiDB:H310_11080"/>
<dbReference type="VEuPathDB" id="FungiDB:H310_11081"/>
<dbReference type="InterPro" id="IPR056866">
    <property type="entry name" value="Znf_WRKY19"/>
</dbReference>
<accession>A0A418B9U8</accession>
<evidence type="ECO:0000259" key="2">
    <source>
        <dbReference type="Pfam" id="PF24906"/>
    </source>
</evidence>
<keyword evidence="4" id="KW-1185">Reference proteome</keyword>
<protein>
    <recommendedName>
        <fullName evidence="2">WRKY19-like zinc finger domain-containing protein</fullName>
    </recommendedName>
</protein>
<reference evidence="3 4" key="1">
    <citation type="submission" date="2018-08" db="EMBL/GenBank/DDBJ databases">
        <title>Aphanomyces genome sequencing and annotation.</title>
        <authorList>
            <person name="Minardi D."/>
            <person name="Oidtmann B."/>
            <person name="Van Der Giezen M."/>
            <person name="Studholme D.J."/>
        </authorList>
    </citation>
    <scope>NUCLEOTIDE SEQUENCE [LARGE SCALE GENOMIC DNA]</scope>
    <source>
        <strain evidence="3 4">NJM0002</strain>
    </source>
</reference>
<feature type="domain" description="WRKY19-like zinc finger" evidence="2">
    <location>
        <begin position="100"/>
        <end position="120"/>
    </location>
</feature>
<proteinExistence type="predicted"/>
<dbReference type="EMBL" id="QUSY01000011">
    <property type="protein sequence ID" value="RHY35005.1"/>
    <property type="molecule type" value="Genomic_DNA"/>
</dbReference>
<dbReference type="Proteomes" id="UP000285060">
    <property type="component" value="Unassembled WGS sequence"/>
</dbReference>
<dbReference type="PANTHER" id="PTHR31827">
    <property type="entry name" value="EMB|CAB89363.1"/>
    <property type="match status" value="1"/>
</dbReference>
<comment type="caution">
    <text evidence="3">The sequence shown here is derived from an EMBL/GenBank/DDBJ whole genome shotgun (WGS) entry which is preliminary data.</text>
</comment>
<evidence type="ECO:0000313" key="4">
    <source>
        <dbReference type="Proteomes" id="UP000285060"/>
    </source>
</evidence>
<feature type="domain" description="WRKY19-like zinc finger" evidence="2">
    <location>
        <begin position="121"/>
        <end position="144"/>
    </location>
</feature>
<organism evidence="3 4">
    <name type="scientific">Aphanomyces invadans</name>
    <dbReference type="NCBI Taxonomy" id="157072"/>
    <lineage>
        <taxon>Eukaryota</taxon>
        <taxon>Sar</taxon>
        <taxon>Stramenopiles</taxon>
        <taxon>Oomycota</taxon>
        <taxon>Saprolegniomycetes</taxon>
        <taxon>Saprolegniales</taxon>
        <taxon>Verrucalvaceae</taxon>
        <taxon>Aphanomyces</taxon>
    </lineage>
</organism>
<feature type="domain" description="WRKY19-like zinc finger" evidence="2">
    <location>
        <begin position="68"/>
        <end position="91"/>
    </location>
</feature>
<dbReference type="AlphaFoldDB" id="A0A418B9U8"/>